<protein>
    <recommendedName>
        <fullName evidence="9">Sidoreflexin</fullName>
    </recommendedName>
</protein>
<dbReference type="EMBL" id="CAKXAJ010026090">
    <property type="protein sequence ID" value="CAH2255386.1"/>
    <property type="molecule type" value="Genomic_DNA"/>
</dbReference>
<dbReference type="Proteomes" id="UP000838756">
    <property type="component" value="Unassembled WGS sequence"/>
</dbReference>
<reference evidence="10" key="1">
    <citation type="submission" date="2022-03" db="EMBL/GenBank/DDBJ databases">
        <authorList>
            <person name="Lindestad O."/>
        </authorList>
    </citation>
    <scope>NUCLEOTIDE SEQUENCE</scope>
</reference>
<dbReference type="AlphaFoldDB" id="A0A8S4S676"/>
<evidence type="ECO:0000256" key="5">
    <source>
        <dbReference type="ARBA" id="ARBA00022970"/>
    </source>
</evidence>
<comment type="similarity">
    <text evidence="2 9">Belongs to the sideroflexin family.</text>
</comment>
<dbReference type="InterPro" id="IPR004686">
    <property type="entry name" value="Mtc"/>
</dbReference>
<gene>
    <name evidence="10" type="primary">jg15423</name>
    <name evidence="10" type="ORF">PAEG_LOCUS22794</name>
</gene>
<name>A0A8S4S676_9NEOP</name>
<evidence type="ECO:0000256" key="4">
    <source>
        <dbReference type="ARBA" id="ARBA00022692"/>
    </source>
</evidence>
<evidence type="ECO:0000256" key="6">
    <source>
        <dbReference type="ARBA" id="ARBA00022989"/>
    </source>
</evidence>
<evidence type="ECO:0000313" key="11">
    <source>
        <dbReference type="Proteomes" id="UP000838756"/>
    </source>
</evidence>
<evidence type="ECO:0000256" key="1">
    <source>
        <dbReference type="ARBA" id="ARBA00004225"/>
    </source>
</evidence>
<dbReference type="GO" id="GO:0015075">
    <property type="term" value="F:monoatomic ion transmembrane transporter activity"/>
    <property type="evidence" value="ECO:0007669"/>
    <property type="project" value="InterPro"/>
</dbReference>
<evidence type="ECO:0000313" key="10">
    <source>
        <dbReference type="EMBL" id="CAH2255386.1"/>
    </source>
</evidence>
<evidence type="ECO:0000256" key="9">
    <source>
        <dbReference type="RuleBase" id="RU362000"/>
    </source>
</evidence>
<comment type="subcellular location">
    <subcellularLocation>
        <location evidence="1 9">Mitochondrion membrane</location>
        <topology evidence="1 9">Multi-pass membrane protein</topology>
    </subcellularLocation>
</comment>
<keyword evidence="11" id="KW-1185">Reference proteome</keyword>
<sequence>MTKTFRNMGIDKLLTSFIFFIPSSGGTKVNEIMSSEKRIDITQPLWDQSTFAGRFRHFAFISNPLLSLVPEKELYEAKELYFSYKEGKEPTGTPMTQVVRAKQLYESAFHPDSGELQNVFGRMSFQMPGGCLITGAMLQWYRTTTAVVFWQWVNQSFNALVNYTNRNAASPLSTTQMGVAYVSATSAAMITAFTFKFGIQKRATSPILARFVPFAAVAAANWVNIPLMRQNEILLGLDVTDENGKIIGKSQLAPVKGISQVVTSRIVMCAPGMLLLPVIMERLEPKAWMQRIKWAHIGIQTGIVGLFLTFMVPTACAIFPQKCKLSIETIQRFEKDRYEEILKNTDGKPPEYVYFNKGL</sequence>
<feature type="transmembrane region" description="Helical" evidence="9">
    <location>
        <begin position="207"/>
        <end position="225"/>
    </location>
</feature>
<organism evidence="10 11">
    <name type="scientific">Pararge aegeria aegeria</name>
    <dbReference type="NCBI Taxonomy" id="348720"/>
    <lineage>
        <taxon>Eukaryota</taxon>
        <taxon>Metazoa</taxon>
        <taxon>Ecdysozoa</taxon>
        <taxon>Arthropoda</taxon>
        <taxon>Hexapoda</taxon>
        <taxon>Insecta</taxon>
        <taxon>Pterygota</taxon>
        <taxon>Neoptera</taxon>
        <taxon>Endopterygota</taxon>
        <taxon>Lepidoptera</taxon>
        <taxon>Glossata</taxon>
        <taxon>Ditrysia</taxon>
        <taxon>Papilionoidea</taxon>
        <taxon>Nymphalidae</taxon>
        <taxon>Satyrinae</taxon>
        <taxon>Satyrini</taxon>
        <taxon>Parargina</taxon>
        <taxon>Pararge</taxon>
    </lineage>
</organism>
<keyword evidence="7 9" id="KW-0496">Mitochondrion</keyword>
<keyword evidence="5" id="KW-0029">Amino-acid transport</keyword>
<keyword evidence="6 9" id="KW-1133">Transmembrane helix</keyword>
<keyword evidence="8 9" id="KW-0472">Membrane</keyword>
<evidence type="ECO:0000256" key="2">
    <source>
        <dbReference type="ARBA" id="ARBA00005974"/>
    </source>
</evidence>
<feature type="transmembrane region" description="Helical" evidence="9">
    <location>
        <begin position="301"/>
        <end position="320"/>
    </location>
</feature>
<comment type="caution">
    <text evidence="10">The sequence shown here is derived from an EMBL/GenBank/DDBJ whole genome shotgun (WGS) entry which is preliminary data.</text>
</comment>
<dbReference type="GO" id="GO:0005743">
    <property type="term" value="C:mitochondrial inner membrane"/>
    <property type="evidence" value="ECO:0007669"/>
    <property type="project" value="TreeGrafter"/>
</dbReference>
<dbReference type="NCBIfam" id="TIGR00798">
    <property type="entry name" value="mtc"/>
    <property type="match status" value="1"/>
</dbReference>
<comment type="caution">
    <text evidence="9">Lacks conserved residue(s) required for the propagation of feature annotation.</text>
</comment>
<keyword evidence="3" id="KW-0813">Transport</keyword>
<dbReference type="OrthoDB" id="6608471at2759"/>
<dbReference type="PANTHER" id="PTHR11153">
    <property type="entry name" value="SIDEROFLEXIN"/>
    <property type="match status" value="1"/>
</dbReference>
<evidence type="ECO:0000256" key="7">
    <source>
        <dbReference type="ARBA" id="ARBA00023128"/>
    </source>
</evidence>
<accession>A0A8S4S676</accession>
<dbReference type="Pfam" id="PF03820">
    <property type="entry name" value="SFXNs"/>
    <property type="match status" value="1"/>
</dbReference>
<dbReference type="GO" id="GO:0140300">
    <property type="term" value="P:serine import into mitochondrion"/>
    <property type="evidence" value="ECO:0007669"/>
    <property type="project" value="TreeGrafter"/>
</dbReference>
<evidence type="ECO:0000256" key="8">
    <source>
        <dbReference type="ARBA" id="ARBA00023136"/>
    </source>
</evidence>
<dbReference type="PANTHER" id="PTHR11153:SF14">
    <property type="entry name" value="SIDEROFLEXIN-2"/>
    <property type="match status" value="1"/>
</dbReference>
<evidence type="ECO:0000256" key="3">
    <source>
        <dbReference type="ARBA" id="ARBA00022448"/>
    </source>
</evidence>
<proteinExistence type="inferred from homology"/>
<feature type="transmembrane region" description="Helical" evidence="9">
    <location>
        <begin position="178"/>
        <end position="195"/>
    </location>
</feature>
<keyword evidence="4 9" id="KW-0812">Transmembrane</keyword>